<dbReference type="RefSeq" id="WP_090827996.1">
    <property type="nucleotide sequence ID" value="NZ_FOBH01000003.1"/>
</dbReference>
<evidence type="ECO:0000256" key="3">
    <source>
        <dbReference type="ARBA" id="ARBA00019418"/>
    </source>
</evidence>
<dbReference type="InterPro" id="IPR036714">
    <property type="entry name" value="SDH_sf"/>
</dbReference>
<organism evidence="6 7">
    <name type="scientific">Nitrosovibrio tenuis</name>
    <dbReference type="NCBI Taxonomy" id="1233"/>
    <lineage>
        <taxon>Bacteria</taxon>
        <taxon>Pseudomonadati</taxon>
        <taxon>Pseudomonadota</taxon>
        <taxon>Betaproteobacteria</taxon>
        <taxon>Nitrosomonadales</taxon>
        <taxon>Nitrosomonadaceae</taxon>
        <taxon>Nitrosovibrio</taxon>
    </lineage>
</organism>
<proteinExistence type="inferred from homology"/>
<dbReference type="Proteomes" id="UP000198620">
    <property type="component" value="Unassembled WGS sequence"/>
</dbReference>
<evidence type="ECO:0000256" key="2">
    <source>
        <dbReference type="ARBA" id="ARBA00008571"/>
    </source>
</evidence>
<dbReference type="PANTHER" id="PTHR39585">
    <property type="entry name" value="FAD ASSEMBLY FACTOR SDHE"/>
    <property type="match status" value="1"/>
</dbReference>
<accession>A0A1H7KAU2</accession>
<keyword evidence="4" id="KW-0963">Cytoplasm</keyword>
<keyword evidence="5" id="KW-0143">Chaperone</keyword>
<name>A0A1H7KAU2_9PROT</name>
<gene>
    <name evidence="6" type="ORF">SAMN05216387_103142</name>
</gene>
<reference evidence="6 7" key="1">
    <citation type="submission" date="2016-10" db="EMBL/GenBank/DDBJ databases">
        <authorList>
            <person name="de Groot N.N."/>
        </authorList>
    </citation>
    <scope>NUCLEOTIDE SEQUENCE [LARGE SCALE GENOMIC DNA]</scope>
    <source>
        <strain evidence="6 7">Nv1</strain>
    </source>
</reference>
<dbReference type="AlphaFoldDB" id="A0A1H7KAU2"/>
<dbReference type="SUPFAM" id="SSF109910">
    <property type="entry name" value="YgfY-like"/>
    <property type="match status" value="1"/>
</dbReference>
<evidence type="ECO:0000256" key="1">
    <source>
        <dbReference type="ARBA" id="ARBA00004496"/>
    </source>
</evidence>
<dbReference type="InterPro" id="IPR005631">
    <property type="entry name" value="SDH"/>
</dbReference>
<dbReference type="GO" id="GO:0005737">
    <property type="term" value="C:cytoplasm"/>
    <property type="evidence" value="ECO:0007669"/>
    <property type="project" value="UniProtKB-SubCell"/>
</dbReference>
<sequence>MRELERARWRCRRGLLELDVILQRFVDEHYARLDEAELRQFETLLNLSDSDLWDMIVQKEADDESSQSVLRLLRTVRQ</sequence>
<dbReference type="Pfam" id="PF03937">
    <property type="entry name" value="Sdh5"/>
    <property type="match status" value="1"/>
</dbReference>
<evidence type="ECO:0000313" key="6">
    <source>
        <dbReference type="EMBL" id="SEK83087.1"/>
    </source>
</evidence>
<protein>
    <recommendedName>
        <fullName evidence="3">FAD assembly factor SdhE</fullName>
    </recommendedName>
</protein>
<dbReference type="InterPro" id="IPR050531">
    <property type="entry name" value="SdhE_FAD_assembly_factor"/>
</dbReference>
<dbReference type="OrthoDB" id="9180899at2"/>
<dbReference type="GO" id="GO:0006105">
    <property type="term" value="P:succinate metabolic process"/>
    <property type="evidence" value="ECO:0007669"/>
    <property type="project" value="TreeGrafter"/>
</dbReference>
<dbReference type="PANTHER" id="PTHR39585:SF1">
    <property type="entry name" value="FAD ASSEMBLY FACTOR SDHE"/>
    <property type="match status" value="1"/>
</dbReference>
<comment type="similarity">
    <text evidence="2">Belongs to the SdhE FAD assembly factor family.</text>
</comment>
<evidence type="ECO:0000313" key="7">
    <source>
        <dbReference type="Proteomes" id="UP000198620"/>
    </source>
</evidence>
<evidence type="ECO:0000256" key="5">
    <source>
        <dbReference type="ARBA" id="ARBA00023186"/>
    </source>
</evidence>
<evidence type="ECO:0000256" key="4">
    <source>
        <dbReference type="ARBA" id="ARBA00022490"/>
    </source>
</evidence>
<dbReference type="Gene3D" id="1.10.150.250">
    <property type="entry name" value="Flavinator of succinate dehydrogenase"/>
    <property type="match status" value="1"/>
</dbReference>
<comment type="subcellular location">
    <subcellularLocation>
        <location evidence="1">Cytoplasm</location>
    </subcellularLocation>
</comment>
<dbReference type="STRING" id="1233.SAMN05216387_103142"/>
<keyword evidence="7" id="KW-1185">Reference proteome</keyword>
<dbReference type="EMBL" id="FOBH01000003">
    <property type="protein sequence ID" value="SEK83087.1"/>
    <property type="molecule type" value="Genomic_DNA"/>
</dbReference>